<dbReference type="InterPro" id="IPR052718">
    <property type="entry name" value="NmrA-type_oxidoreductase"/>
</dbReference>
<evidence type="ECO:0000313" key="3">
    <source>
        <dbReference type="Proteomes" id="UP000189735"/>
    </source>
</evidence>
<gene>
    <name evidence="2" type="ORF">SAMN06295879_1336</name>
</gene>
<dbReference type="Pfam" id="PF13460">
    <property type="entry name" value="NAD_binding_10"/>
    <property type="match status" value="1"/>
</dbReference>
<dbReference type="EMBL" id="FUYG01000003">
    <property type="protein sequence ID" value="SKA90613.1"/>
    <property type="molecule type" value="Genomic_DNA"/>
</dbReference>
<name>A0A1T4XMH1_9MICO</name>
<organism evidence="2 3">
    <name type="scientific">Agreia bicolorata</name>
    <dbReference type="NCBI Taxonomy" id="110935"/>
    <lineage>
        <taxon>Bacteria</taxon>
        <taxon>Bacillati</taxon>
        <taxon>Actinomycetota</taxon>
        <taxon>Actinomycetes</taxon>
        <taxon>Micrococcales</taxon>
        <taxon>Microbacteriaceae</taxon>
        <taxon>Agreia</taxon>
    </lineage>
</organism>
<dbReference type="PANTHER" id="PTHR47129:SF1">
    <property type="entry name" value="NMRA-LIKE DOMAIN-CONTAINING PROTEIN"/>
    <property type="match status" value="1"/>
</dbReference>
<dbReference type="AlphaFoldDB" id="A0A1T4XMH1"/>
<proteinExistence type="predicted"/>
<dbReference type="Proteomes" id="UP000189735">
    <property type="component" value="Unassembled WGS sequence"/>
</dbReference>
<dbReference type="PANTHER" id="PTHR47129">
    <property type="entry name" value="QUINONE OXIDOREDUCTASE 2"/>
    <property type="match status" value="1"/>
</dbReference>
<protein>
    <submittedName>
        <fullName evidence="2">NAD(P)H dehydrogenase (Quinone)</fullName>
    </submittedName>
</protein>
<dbReference type="Gene3D" id="3.90.25.10">
    <property type="entry name" value="UDP-galactose 4-epimerase, domain 1"/>
    <property type="match status" value="1"/>
</dbReference>
<evidence type="ECO:0000259" key="1">
    <source>
        <dbReference type="Pfam" id="PF13460"/>
    </source>
</evidence>
<accession>A0A1T4XMH1</accession>
<evidence type="ECO:0000313" key="2">
    <source>
        <dbReference type="EMBL" id="SKA90613.1"/>
    </source>
</evidence>
<dbReference type="RefSeq" id="WP_078713819.1">
    <property type="nucleotide sequence ID" value="NZ_FUYG01000003.1"/>
</dbReference>
<reference evidence="3" key="1">
    <citation type="submission" date="2017-02" db="EMBL/GenBank/DDBJ databases">
        <authorList>
            <person name="Varghese N."/>
            <person name="Submissions S."/>
        </authorList>
    </citation>
    <scope>NUCLEOTIDE SEQUENCE [LARGE SCALE GENOMIC DNA]</scope>
    <source>
        <strain evidence="3">VKM Ac-2052</strain>
    </source>
</reference>
<dbReference type="CDD" id="cd05269">
    <property type="entry name" value="TMR_SDR_a"/>
    <property type="match status" value="1"/>
</dbReference>
<dbReference type="InterPro" id="IPR016040">
    <property type="entry name" value="NAD(P)-bd_dom"/>
</dbReference>
<sequence length="308" mass="33427">MKTMVSGASGGFGREAVELLLERVAPQDLILVTRNPASLADLAARGAEVRRGDFDRPEELDTAFAGADRMLLISTRDVGRRAEQHAIAIEAATRAGVQHIVYTSSDGSEPGNPAIVAPDHLRTEILLAESGVDYTVMRDSLYAEAAAFMMVPVGLATGQLRMSTGDGRVGFISRSECVAAAVEVLTSDGHSGRTYRIANEQNWSIRELASMAAEIFDRPIEYVELTSEERDSELAAAGVPEHYEVGLETETYGASARDDLVTYEAGIREHYFGTTSRDVRTLTGRGPTPLHEVLVRGRDAVLERSRLF</sequence>
<dbReference type="InterPro" id="IPR036291">
    <property type="entry name" value="NAD(P)-bd_dom_sf"/>
</dbReference>
<dbReference type="Gene3D" id="3.40.50.720">
    <property type="entry name" value="NAD(P)-binding Rossmann-like Domain"/>
    <property type="match status" value="1"/>
</dbReference>
<feature type="domain" description="NAD(P)-binding" evidence="1">
    <location>
        <begin position="7"/>
        <end position="142"/>
    </location>
</feature>
<dbReference type="SUPFAM" id="SSF51735">
    <property type="entry name" value="NAD(P)-binding Rossmann-fold domains"/>
    <property type="match status" value="1"/>
</dbReference>